<feature type="non-terminal residue" evidence="3">
    <location>
        <position position="1102"/>
    </location>
</feature>
<accession>A0AAN8X0D2</accession>
<name>A0AAN8X0D2_HALRR</name>
<reference evidence="3 4" key="1">
    <citation type="submission" date="2023-11" db="EMBL/GenBank/DDBJ databases">
        <title>Halocaridina rubra genome assembly.</title>
        <authorList>
            <person name="Smith C."/>
        </authorList>
    </citation>
    <scope>NUCLEOTIDE SEQUENCE [LARGE SCALE GENOMIC DNA]</scope>
    <source>
        <strain evidence="3">EP-1</strain>
        <tissue evidence="3">Whole</tissue>
    </source>
</reference>
<dbReference type="Pfam" id="PF23726">
    <property type="entry name" value="Beta-prop_RSE1_2nd"/>
    <property type="match status" value="1"/>
</dbReference>
<proteinExistence type="predicted"/>
<dbReference type="InterPro" id="IPR058543">
    <property type="entry name" value="Beta-prop_RSE1/DDB1/CPSF1_2nd"/>
</dbReference>
<feature type="domain" description="RSE1/DDB1/CPSF1 first beta-propeller" evidence="1">
    <location>
        <begin position="15"/>
        <end position="409"/>
    </location>
</feature>
<gene>
    <name evidence="3" type="primary">CPSF1_2</name>
    <name evidence="3" type="ORF">SK128_016948</name>
</gene>
<evidence type="ECO:0000313" key="3">
    <source>
        <dbReference type="EMBL" id="KAK7071868.1"/>
    </source>
</evidence>
<dbReference type="InterPro" id="IPR015943">
    <property type="entry name" value="WD40/YVTN_repeat-like_dom_sf"/>
</dbReference>
<dbReference type="InterPro" id="IPR050358">
    <property type="entry name" value="RSE1/DDB1/CFT1"/>
</dbReference>
<evidence type="ECO:0000313" key="4">
    <source>
        <dbReference type="Proteomes" id="UP001381693"/>
    </source>
</evidence>
<protein>
    <submittedName>
        <fullName evidence="3">Cleavage and polyadenylation specificity factor subunit 1</fullName>
    </submittedName>
</protein>
<dbReference type="EMBL" id="JAXCGZ010013867">
    <property type="protein sequence ID" value="KAK7071868.1"/>
    <property type="molecule type" value="Genomic_DNA"/>
</dbReference>
<dbReference type="AlphaFoldDB" id="A0AAN8X0D2"/>
<dbReference type="Gene3D" id="2.130.10.10">
    <property type="entry name" value="YVTN repeat-like/Quinoprotein amine dehydrogenase"/>
    <property type="match status" value="2"/>
</dbReference>
<organism evidence="3 4">
    <name type="scientific">Halocaridina rubra</name>
    <name type="common">Hawaiian red shrimp</name>
    <dbReference type="NCBI Taxonomy" id="373956"/>
    <lineage>
        <taxon>Eukaryota</taxon>
        <taxon>Metazoa</taxon>
        <taxon>Ecdysozoa</taxon>
        <taxon>Arthropoda</taxon>
        <taxon>Crustacea</taxon>
        <taxon>Multicrustacea</taxon>
        <taxon>Malacostraca</taxon>
        <taxon>Eumalacostraca</taxon>
        <taxon>Eucarida</taxon>
        <taxon>Decapoda</taxon>
        <taxon>Pleocyemata</taxon>
        <taxon>Caridea</taxon>
        <taxon>Atyoidea</taxon>
        <taxon>Atyidae</taxon>
        <taxon>Halocaridina</taxon>
    </lineage>
</organism>
<feature type="domain" description="RSE1/DDB1/CPSF1 second beta-propeller" evidence="2">
    <location>
        <begin position="522"/>
        <end position="975"/>
    </location>
</feature>
<dbReference type="PANTHER" id="PTHR10644">
    <property type="entry name" value="DNA REPAIR/RNA PROCESSING CPSF FAMILY"/>
    <property type="match status" value="1"/>
</dbReference>
<keyword evidence="4" id="KW-1185">Reference proteome</keyword>
<dbReference type="FunFam" id="2.130.10.10:FF:000118">
    <property type="entry name" value="Cleavage and polyadenylation specificity factor subunit 1"/>
    <property type="match status" value="1"/>
</dbReference>
<evidence type="ECO:0000259" key="1">
    <source>
        <dbReference type="Pfam" id="PF10433"/>
    </source>
</evidence>
<comment type="caution">
    <text evidence="3">The sequence shown here is derived from an EMBL/GenBank/DDBJ whole genome shotgun (WGS) entry which is preliminary data.</text>
</comment>
<dbReference type="Proteomes" id="UP001381693">
    <property type="component" value="Unassembled WGS sequence"/>
</dbReference>
<sequence length="1102" mass="124877">MYSLCKITHPALGVELSLYCHFFNHREKSLVVAGGNIVRVFRLVAEVPTRASRVDDRTDDTAIPPKVKLECMATYRLHDNVATMAAVSLSPLRDSLLLGFKDAKLSIVEYDPYNHNLRTVSLHYFEKEDIRGGWVQTVSLPLVRVDPEARCAAMLIFGKKIVILPFRRDLATEDMEFSQGPFTRGPVQQSYIIDPKTFETNIDNILDMQFLHGYYDPTLMLMYEPIKTFPGRVAVRQDTCALAAISLNIRQRLHPVIWSVTSLPHDCQRLIPVPKPIGGVLLFACNSLTYLTQSVPPYGVSLNSMGDKNTNFPLRKQEGVVISLDCAHGHFLTDDRVVISLKGGELFVLTLVADSMRSVRSFHFDKAAASVLTCSMTVCEDQYLFLGSRLGNSLLLRYTEKDLEDTLRSRNNILLDQEPPSKRKKLDTLGDWIASNVEDIRDDDALEVYGQEDTSTVQLASYNFEVMDSLLNIGPCGDVAMGEPAFLSEEYESAVDPCVELVMTSGHGKNGALSILQRSIKPQVLTTFDLPDVDDMWTLVGKSDERRKREGGLQDHSFLILSRADSSLILRTEEEINELEESGFNTTSKTVFAGNIGNNRYIVQVTSGGVRLLEGTVQIQHLPVDVGWPLVFASLADPYLVVLAEDGTVVIFTFVTSRFAPPKLLISKPQDTNKSPLTTICAYCDVSGLFTAQVPQDREKDRKIFRSDAEIKKELDDEDEMLYGNADKSVFDPPKTFNILNAPEKPQNEWWRKWQKEFRPTYWVIGIREDGTLEIYTLPDFRLAYAVKNFWIGHRVLTDSSQIIPPPPLPPSNLPPMPTPVLENSSVIHEVLLVGMGNRNLRPVLFARVDEDLLMYEVFPFYENLSVSQLKIRMRLIDHHLILRERRSGKKKEEGGEKKIDRVCKLRPFSNISVYSGVFISGLYPHWVFMTVRGELRYHPMSVDGPVKCFAPFRNINCQNGFLYFNNSDSLRICLLPTILSYDAPWPVRKVPLRCTPHFIVHHLETKTYCVVTSSSEPTLKIWKFNGDDKEEVIEERDERFIRIQAPQFSVQLFSPVNWQMIPNTDYSLDPWEHITCCKNVILAYEGDRSGLRGYIAIGTTV</sequence>
<evidence type="ECO:0000259" key="2">
    <source>
        <dbReference type="Pfam" id="PF23726"/>
    </source>
</evidence>
<dbReference type="Pfam" id="PF10433">
    <property type="entry name" value="Beta-prop_RSE1_1st"/>
    <property type="match status" value="1"/>
</dbReference>
<dbReference type="InterPro" id="IPR018846">
    <property type="entry name" value="Beta-prop_RSE1/DDB1/CPSF1_1st"/>
</dbReference>